<accession>A0A0G4FFS6</accession>
<keyword evidence="10" id="KW-1185">Reference proteome</keyword>
<dbReference type="GO" id="GO:0071949">
    <property type="term" value="F:FAD binding"/>
    <property type="evidence" value="ECO:0007669"/>
    <property type="project" value="InterPro"/>
</dbReference>
<proteinExistence type="predicted"/>
<feature type="transmembrane region" description="Helical" evidence="7">
    <location>
        <begin position="406"/>
        <end position="423"/>
    </location>
</feature>
<evidence type="ECO:0000256" key="7">
    <source>
        <dbReference type="SAM" id="Phobius"/>
    </source>
</evidence>
<keyword evidence="5" id="KW-0560">Oxidoreductase</keyword>
<dbReference type="PANTHER" id="PTHR46028:SF2">
    <property type="entry name" value="KYNURENINE 3-MONOOXYGENASE"/>
    <property type="match status" value="1"/>
</dbReference>
<keyword evidence="6" id="KW-0503">Monooxygenase</keyword>
<organism evidence="9 10">
    <name type="scientific">Vitrella brassicaformis (strain CCMP3155)</name>
    <dbReference type="NCBI Taxonomy" id="1169540"/>
    <lineage>
        <taxon>Eukaryota</taxon>
        <taxon>Sar</taxon>
        <taxon>Alveolata</taxon>
        <taxon>Colpodellida</taxon>
        <taxon>Vitrellaceae</taxon>
        <taxon>Vitrella</taxon>
    </lineage>
</organism>
<comment type="cofactor">
    <cofactor evidence="1">
        <name>FAD</name>
        <dbReference type="ChEBI" id="CHEBI:57692"/>
    </cofactor>
</comment>
<reference evidence="9 10" key="1">
    <citation type="submission" date="2014-11" db="EMBL/GenBank/DDBJ databases">
        <authorList>
            <person name="Zhu J."/>
            <person name="Qi W."/>
            <person name="Song R."/>
        </authorList>
    </citation>
    <scope>NUCLEOTIDE SEQUENCE [LARGE SCALE GENOMIC DNA]</scope>
</reference>
<dbReference type="GO" id="GO:0004502">
    <property type="term" value="F:kynurenine 3-monooxygenase activity"/>
    <property type="evidence" value="ECO:0007669"/>
    <property type="project" value="TreeGrafter"/>
</dbReference>
<evidence type="ECO:0000313" key="9">
    <source>
        <dbReference type="EMBL" id="CEM12035.1"/>
    </source>
</evidence>
<evidence type="ECO:0000256" key="4">
    <source>
        <dbReference type="ARBA" id="ARBA00022857"/>
    </source>
</evidence>
<feature type="domain" description="FAD-binding" evidence="8">
    <location>
        <begin position="2"/>
        <end position="163"/>
    </location>
</feature>
<gene>
    <name evidence="9" type="ORF">Vbra_9134</name>
</gene>
<keyword evidence="7" id="KW-1133">Transmembrane helix</keyword>
<keyword evidence="7" id="KW-0472">Membrane</keyword>
<dbReference type="STRING" id="1169540.A0A0G4FFS6"/>
<evidence type="ECO:0000313" key="10">
    <source>
        <dbReference type="Proteomes" id="UP000041254"/>
    </source>
</evidence>
<evidence type="ECO:0000256" key="6">
    <source>
        <dbReference type="ARBA" id="ARBA00023033"/>
    </source>
</evidence>
<protein>
    <recommendedName>
        <fullName evidence="8">FAD-binding domain-containing protein</fullName>
    </recommendedName>
</protein>
<dbReference type="PhylomeDB" id="A0A0G4FFS6"/>
<dbReference type="InterPro" id="IPR002938">
    <property type="entry name" value="FAD-bd"/>
</dbReference>
<dbReference type="SUPFAM" id="SSF51905">
    <property type="entry name" value="FAD/NAD(P)-binding domain"/>
    <property type="match status" value="1"/>
</dbReference>
<dbReference type="Gene3D" id="3.50.50.60">
    <property type="entry name" value="FAD/NAD(P)-binding domain"/>
    <property type="match status" value="1"/>
</dbReference>
<dbReference type="AlphaFoldDB" id="A0A0G4FFS6"/>
<dbReference type="Proteomes" id="UP000041254">
    <property type="component" value="Unassembled WGS sequence"/>
</dbReference>
<evidence type="ECO:0000256" key="5">
    <source>
        <dbReference type="ARBA" id="ARBA00023002"/>
    </source>
</evidence>
<dbReference type="GO" id="GO:0070189">
    <property type="term" value="P:kynurenine metabolic process"/>
    <property type="evidence" value="ECO:0007669"/>
    <property type="project" value="TreeGrafter"/>
</dbReference>
<dbReference type="InterPro" id="IPR036188">
    <property type="entry name" value="FAD/NAD-bd_sf"/>
</dbReference>
<dbReference type="Pfam" id="PF01494">
    <property type="entry name" value="FAD_binding_3"/>
    <property type="match status" value="2"/>
</dbReference>
<dbReference type="InParanoid" id="A0A0G4FFS6"/>
<evidence type="ECO:0000256" key="2">
    <source>
        <dbReference type="ARBA" id="ARBA00022630"/>
    </source>
</evidence>
<keyword evidence="3" id="KW-0274">FAD</keyword>
<evidence type="ECO:0000256" key="1">
    <source>
        <dbReference type="ARBA" id="ARBA00001974"/>
    </source>
</evidence>
<dbReference type="VEuPathDB" id="CryptoDB:Vbra_9134"/>
<dbReference type="OrthoDB" id="444232at2759"/>
<dbReference type="EMBL" id="CDMY01000431">
    <property type="protein sequence ID" value="CEM12035.1"/>
    <property type="molecule type" value="Genomic_DNA"/>
</dbReference>
<keyword evidence="4" id="KW-0521">NADP</keyword>
<feature type="domain" description="FAD-binding" evidence="8">
    <location>
        <begin position="306"/>
        <end position="368"/>
    </location>
</feature>
<dbReference type="PANTHER" id="PTHR46028">
    <property type="entry name" value="KYNURENINE 3-MONOOXYGENASE"/>
    <property type="match status" value="1"/>
</dbReference>
<feature type="transmembrane region" description="Helical" evidence="7">
    <location>
        <begin position="444"/>
        <end position="472"/>
    </location>
</feature>
<evidence type="ECO:0000259" key="8">
    <source>
        <dbReference type="Pfam" id="PF01494"/>
    </source>
</evidence>
<keyword evidence="7" id="KW-0812">Transmembrane</keyword>
<sequence length="478" mass="53375">MLARRGYRDITVLERMDEAEYLAEKDRTYVLGVFPRGRNALSSIGVDVDRMDREGVPEYMSNVTTLKPSDWSPFLVATKPSNVTALKRQSLVRMLYDHIHSDSGLSDAIHVVLGAEVATVDKPSSECVRVIYRDTRSGKEKMIDADLVIGCDGVNSKVVESMKRLDKTFRIHCLSNISSLAGVNDVRYKMLCLPSDLTVDYQPSSQPGPREKLRFLPSTVIILLSALRNRKLPFRLTSFGGPANQERVVLVLCTKDHPILGCNTGEEVLRCLEGNLPFVRNLREIVPMAEAELFAKRKIGRFSLPRYASTCHHGSRVLLMGDAIHSFPADIGQGVSSSLEDVQILSTILDATNDDWREALPRFTKERQPDCRALAVLSHRYKNVAREWTPAAYKLKLFADLLIKRLLSRLFPFAFSPSVMTSLTRADIKYSEMLRRDNATRRRIWAVGVVLAALLVRLVAPVVVTGAAGGLLGKMATF</sequence>
<keyword evidence="2" id="KW-0285">Flavoprotein</keyword>
<evidence type="ECO:0000256" key="3">
    <source>
        <dbReference type="ARBA" id="ARBA00022827"/>
    </source>
</evidence>
<name>A0A0G4FFS6_VITBC</name>